<sequence>MLAAFLGITGNRTEFDTEGGYKEISSCVKAVTDWYGPTDFLQMNKFPSIQDHDVVDSPESLFIGGPIQENKEKVQLANPISYISKDVNIPPFLIMHGDEDELVPYNQSELLFTALQNNGHNAIMYQLKGAGHGTDDFWQKHVLDIVRNFFDEHLKQ</sequence>
<dbReference type="Gene3D" id="3.40.50.1820">
    <property type="entry name" value="alpha/beta hydrolase"/>
    <property type="match status" value="1"/>
</dbReference>
<reference evidence="3 4" key="1">
    <citation type="submission" date="2024-09" db="EMBL/GenBank/DDBJ databases">
        <authorList>
            <person name="Sun Q."/>
            <person name="Mori K."/>
        </authorList>
    </citation>
    <scope>NUCLEOTIDE SEQUENCE [LARGE SCALE GENOMIC DNA]</scope>
    <source>
        <strain evidence="3 4">JCM 11201</strain>
    </source>
</reference>
<dbReference type="EMBL" id="JBHMAF010000062">
    <property type="protein sequence ID" value="MFB9759156.1"/>
    <property type="molecule type" value="Genomic_DNA"/>
</dbReference>
<gene>
    <name evidence="3" type="ORF">ACFFMS_11940</name>
</gene>
<dbReference type="RefSeq" id="WP_379949487.1">
    <property type="nucleotide sequence ID" value="NZ_JBHMAF010000062.1"/>
</dbReference>
<dbReference type="InterPro" id="IPR029058">
    <property type="entry name" value="AB_hydrolase_fold"/>
</dbReference>
<comment type="caution">
    <text evidence="3">The sequence shown here is derived from an EMBL/GenBank/DDBJ whole genome shotgun (WGS) entry which is preliminary data.</text>
</comment>
<evidence type="ECO:0000313" key="4">
    <source>
        <dbReference type="Proteomes" id="UP001589609"/>
    </source>
</evidence>
<accession>A0ABV5WGA7</accession>
<evidence type="ECO:0000256" key="1">
    <source>
        <dbReference type="ARBA" id="ARBA00022801"/>
    </source>
</evidence>
<dbReference type="InterPro" id="IPR050300">
    <property type="entry name" value="GDXG_lipolytic_enzyme"/>
</dbReference>
<name>A0ABV5WGA7_9BACI</name>
<keyword evidence="1" id="KW-0378">Hydrolase</keyword>
<protein>
    <submittedName>
        <fullName evidence="3">Prolyl oligopeptidase family serine peptidase</fullName>
    </submittedName>
</protein>
<evidence type="ECO:0000313" key="3">
    <source>
        <dbReference type="EMBL" id="MFB9759156.1"/>
    </source>
</evidence>
<dbReference type="Pfam" id="PF20434">
    <property type="entry name" value="BD-FAE"/>
    <property type="match status" value="1"/>
</dbReference>
<dbReference type="InterPro" id="IPR049492">
    <property type="entry name" value="BD-FAE-like_dom"/>
</dbReference>
<dbReference type="SUPFAM" id="SSF53474">
    <property type="entry name" value="alpha/beta-Hydrolases"/>
    <property type="match status" value="1"/>
</dbReference>
<feature type="domain" description="BD-FAE-like" evidence="2">
    <location>
        <begin position="2"/>
        <end position="115"/>
    </location>
</feature>
<dbReference type="PANTHER" id="PTHR48081">
    <property type="entry name" value="AB HYDROLASE SUPERFAMILY PROTEIN C4A8.06C"/>
    <property type="match status" value="1"/>
</dbReference>
<proteinExistence type="predicted"/>
<dbReference type="Proteomes" id="UP001589609">
    <property type="component" value="Unassembled WGS sequence"/>
</dbReference>
<dbReference type="PANTHER" id="PTHR48081:SF13">
    <property type="entry name" value="ALPHA_BETA HYDROLASE"/>
    <property type="match status" value="1"/>
</dbReference>
<organism evidence="3 4">
    <name type="scientific">Ectobacillus funiculus</name>
    <dbReference type="NCBI Taxonomy" id="137993"/>
    <lineage>
        <taxon>Bacteria</taxon>
        <taxon>Bacillati</taxon>
        <taxon>Bacillota</taxon>
        <taxon>Bacilli</taxon>
        <taxon>Bacillales</taxon>
        <taxon>Bacillaceae</taxon>
        <taxon>Ectobacillus</taxon>
    </lineage>
</organism>
<keyword evidence="4" id="KW-1185">Reference proteome</keyword>
<evidence type="ECO:0000259" key="2">
    <source>
        <dbReference type="Pfam" id="PF20434"/>
    </source>
</evidence>